<name>A0A832SUT8_9EURY</name>
<dbReference type="SUPFAM" id="SSF51182">
    <property type="entry name" value="RmlC-like cupins"/>
    <property type="match status" value="1"/>
</dbReference>
<dbReference type="Pfam" id="PF00190">
    <property type="entry name" value="Cupin_1"/>
    <property type="match status" value="1"/>
</dbReference>
<gene>
    <name evidence="2" type="ORF">HA335_01875</name>
</gene>
<dbReference type="Gene3D" id="2.60.120.10">
    <property type="entry name" value="Jelly Rolls"/>
    <property type="match status" value="1"/>
</dbReference>
<dbReference type="EMBL" id="DUJR01000007">
    <property type="protein sequence ID" value="HII59319.1"/>
    <property type="molecule type" value="Genomic_DNA"/>
</dbReference>
<evidence type="ECO:0000313" key="3">
    <source>
        <dbReference type="Proteomes" id="UP000645676"/>
    </source>
</evidence>
<dbReference type="InterPro" id="IPR011051">
    <property type="entry name" value="RmlC_Cupin_sf"/>
</dbReference>
<organism evidence="2 3">
    <name type="scientific">Methanocaldococcus jannaschii</name>
    <dbReference type="NCBI Taxonomy" id="2190"/>
    <lineage>
        <taxon>Archaea</taxon>
        <taxon>Methanobacteriati</taxon>
        <taxon>Methanobacteriota</taxon>
        <taxon>Methanomada group</taxon>
        <taxon>Methanococci</taxon>
        <taxon>Methanococcales</taxon>
        <taxon>Methanocaldococcaceae</taxon>
        <taxon>Methanocaldococcus</taxon>
    </lineage>
</organism>
<dbReference type="AlphaFoldDB" id="A0A832SUT8"/>
<reference evidence="2" key="1">
    <citation type="journal article" date="2020" name="bioRxiv">
        <title>A rank-normalized archaeal taxonomy based on genome phylogeny resolves widespread incomplete and uneven classifications.</title>
        <authorList>
            <person name="Rinke C."/>
            <person name="Chuvochina M."/>
            <person name="Mussig A.J."/>
            <person name="Chaumeil P.-A."/>
            <person name="Waite D.W."/>
            <person name="Whitman W.B."/>
            <person name="Parks D.H."/>
            <person name="Hugenholtz P."/>
        </authorList>
    </citation>
    <scope>NUCLEOTIDE SEQUENCE</scope>
    <source>
        <strain evidence="2">UBA8849</strain>
    </source>
</reference>
<accession>A0A832SUT8</accession>
<dbReference type="OMA" id="APHPKKL"/>
<dbReference type="SMR" id="A0A832SUT8"/>
<feature type="domain" description="Cupin type-1" evidence="1">
    <location>
        <begin position="20"/>
        <end position="105"/>
    </location>
</feature>
<dbReference type="InterPro" id="IPR014710">
    <property type="entry name" value="RmlC-like_jellyroll"/>
</dbReference>
<dbReference type="CDD" id="cd20290">
    <property type="entry name" value="cupin_Mj0764-like"/>
    <property type="match status" value="1"/>
</dbReference>
<protein>
    <submittedName>
        <fullName evidence="2">Cupin domain-containing protein</fullName>
    </submittedName>
</protein>
<dbReference type="RefSeq" id="WP_010870269.1">
    <property type="nucleotide sequence ID" value="NC_000909.1"/>
</dbReference>
<evidence type="ECO:0000313" key="2">
    <source>
        <dbReference type="EMBL" id="HII59319.1"/>
    </source>
</evidence>
<evidence type="ECO:0000259" key="1">
    <source>
        <dbReference type="Pfam" id="PF00190"/>
    </source>
</evidence>
<proteinExistence type="predicted"/>
<comment type="caution">
    <text evidence="2">The sequence shown here is derived from an EMBL/GenBank/DDBJ whole genome shotgun (WGS) entry which is preliminary data.</text>
</comment>
<sequence length="116" mass="13568">MIEKVYEFKRDAKTKVVEKLVNTEHVQINHIVLPRGEQMPKHYSNSYVHLIIIKGEMTLTLEDQEPHNYKEGNIVYVPFNVKMLIQNINSDILEFFVVKAPHPKKLNAPEDPIKCE</sequence>
<dbReference type="Proteomes" id="UP000645676">
    <property type="component" value="Unassembled WGS sequence"/>
</dbReference>
<dbReference type="InterPro" id="IPR006045">
    <property type="entry name" value="Cupin_1"/>
</dbReference>